<evidence type="ECO:0000256" key="2">
    <source>
        <dbReference type="ARBA" id="ARBA00022747"/>
    </source>
</evidence>
<keyword evidence="2" id="KW-0680">Restriction system</keyword>
<dbReference type="InterPro" id="IPR044946">
    <property type="entry name" value="Restrct_endonuc_typeI_TRD_sf"/>
</dbReference>
<dbReference type="InterPro" id="IPR000055">
    <property type="entry name" value="Restrct_endonuc_typeI_TRD"/>
</dbReference>
<dbReference type="GO" id="GO:0009307">
    <property type="term" value="P:DNA restriction-modification system"/>
    <property type="evidence" value="ECO:0007669"/>
    <property type="project" value="UniProtKB-KW"/>
</dbReference>
<reference evidence="5 6" key="1">
    <citation type="submission" date="2018-06" db="EMBL/GenBank/DDBJ databases">
        <authorList>
            <consortium name="Pathogen Informatics"/>
            <person name="Doyle S."/>
        </authorList>
    </citation>
    <scope>NUCLEOTIDE SEQUENCE [LARGE SCALE GENOMIC DNA]</scope>
    <source>
        <strain evidence="5 6">NCTC10794</strain>
    </source>
</reference>
<organism evidence="5 6">
    <name type="scientific">Haemophilus parahaemolyticus</name>
    <dbReference type="NCBI Taxonomy" id="735"/>
    <lineage>
        <taxon>Bacteria</taxon>
        <taxon>Pseudomonadati</taxon>
        <taxon>Pseudomonadota</taxon>
        <taxon>Gammaproteobacteria</taxon>
        <taxon>Pasteurellales</taxon>
        <taxon>Pasteurellaceae</taxon>
        <taxon>Haemophilus</taxon>
    </lineage>
</organism>
<dbReference type="EMBL" id="UGHH01000001">
    <property type="protein sequence ID" value="STO63014.1"/>
    <property type="molecule type" value="Genomic_DNA"/>
</dbReference>
<dbReference type="AlphaFoldDB" id="A0A377HXW7"/>
<sequence length="93" mass="10436">MSVRAPVGDIAKTEYDVVLGRGVCAIKGNEFIFQLLTKMKENDYWESLSTGSTFDSINSNDIKNAEIFIPSLEEQTNRQLLQTTGQHYRSSST</sequence>
<dbReference type="SUPFAM" id="SSF116734">
    <property type="entry name" value="DNA methylase specificity domain"/>
    <property type="match status" value="1"/>
</dbReference>
<dbReference type="Pfam" id="PF01420">
    <property type="entry name" value="Methylase_S"/>
    <property type="match status" value="1"/>
</dbReference>
<dbReference type="Proteomes" id="UP000254867">
    <property type="component" value="Unassembled WGS sequence"/>
</dbReference>
<dbReference type="GO" id="GO:0003677">
    <property type="term" value="F:DNA binding"/>
    <property type="evidence" value="ECO:0007669"/>
    <property type="project" value="UniProtKB-KW"/>
</dbReference>
<feature type="domain" description="Type I restriction modification DNA specificity" evidence="4">
    <location>
        <begin position="2"/>
        <end position="76"/>
    </location>
</feature>
<dbReference type="Gene3D" id="3.90.220.20">
    <property type="entry name" value="DNA methylase specificity domains"/>
    <property type="match status" value="1"/>
</dbReference>
<name>A0A377HXW7_HAEPH</name>
<comment type="similarity">
    <text evidence="1">Belongs to the type-I restriction system S methylase family.</text>
</comment>
<evidence type="ECO:0000313" key="5">
    <source>
        <dbReference type="EMBL" id="STO63014.1"/>
    </source>
</evidence>
<gene>
    <name evidence="5" type="primary">hsdS</name>
    <name evidence="5" type="ORF">NCTC10794_00001</name>
</gene>
<accession>A0A377HXW7</accession>
<evidence type="ECO:0000259" key="4">
    <source>
        <dbReference type="Pfam" id="PF01420"/>
    </source>
</evidence>
<proteinExistence type="inferred from homology"/>
<keyword evidence="3" id="KW-0238">DNA-binding</keyword>
<evidence type="ECO:0000313" key="6">
    <source>
        <dbReference type="Proteomes" id="UP000254867"/>
    </source>
</evidence>
<protein>
    <submittedName>
        <fullName evidence="5">Type I restriction-modification system, S subunit/Type I restriction modification DNA specificity domain-containing protein</fullName>
    </submittedName>
</protein>
<evidence type="ECO:0000256" key="3">
    <source>
        <dbReference type="ARBA" id="ARBA00023125"/>
    </source>
</evidence>
<evidence type="ECO:0000256" key="1">
    <source>
        <dbReference type="ARBA" id="ARBA00010923"/>
    </source>
</evidence>